<reference evidence="6 7" key="1">
    <citation type="submission" date="2024-01" db="EMBL/GenBank/DDBJ databases">
        <title>Genome assemblies of Stephania.</title>
        <authorList>
            <person name="Yang L."/>
        </authorList>
    </citation>
    <scope>NUCLEOTIDE SEQUENCE [LARGE SCALE GENOMIC DNA]</scope>
    <source>
        <strain evidence="6">QJT</strain>
        <tissue evidence="6">Leaf</tissue>
    </source>
</reference>
<keyword evidence="3 5" id="KW-0732">Signal</keyword>
<comment type="similarity">
    <text evidence="1">Belongs to the peptidase S10 family.</text>
</comment>
<dbReference type="InterPro" id="IPR001563">
    <property type="entry name" value="Peptidase_S10"/>
</dbReference>
<dbReference type="SUPFAM" id="SSF53474">
    <property type="entry name" value="alpha/beta-Hydrolases"/>
    <property type="match status" value="1"/>
</dbReference>
<dbReference type="GO" id="GO:0019748">
    <property type="term" value="P:secondary metabolic process"/>
    <property type="evidence" value="ECO:0007669"/>
    <property type="project" value="UniProtKB-ARBA"/>
</dbReference>
<keyword evidence="7" id="KW-1185">Reference proteome</keyword>
<dbReference type="PANTHER" id="PTHR11802">
    <property type="entry name" value="SERINE PROTEASE FAMILY S10 SERINE CARBOXYPEPTIDASE"/>
    <property type="match status" value="1"/>
</dbReference>
<name>A0AAP0EUZ4_9MAGN</name>
<dbReference type="AlphaFoldDB" id="A0AAP0EUZ4"/>
<dbReference type="FunFam" id="3.40.50.12670:FF:000001">
    <property type="entry name" value="Carboxypeptidase"/>
    <property type="match status" value="1"/>
</dbReference>
<dbReference type="FunFam" id="3.40.50.1820:FF:000148">
    <property type="entry name" value="Serine carboxypeptidase-like 11"/>
    <property type="match status" value="1"/>
</dbReference>
<accession>A0AAP0EUZ4</accession>
<evidence type="ECO:0000313" key="6">
    <source>
        <dbReference type="EMBL" id="KAK9097158.1"/>
    </source>
</evidence>
<evidence type="ECO:0000256" key="4">
    <source>
        <dbReference type="ARBA" id="ARBA00023180"/>
    </source>
</evidence>
<dbReference type="Gene3D" id="3.40.50.1820">
    <property type="entry name" value="alpha/beta hydrolase"/>
    <property type="match status" value="1"/>
</dbReference>
<keyword evidence="4" id="KW-0325">Glycoprotein</keyword>
<dbReference type="GO" id="GO:0006508">
    <property type="term" value="P:proteolysis"/>
    <property type="evidence" value="ECO:0007669"/>
    <property type="project" value="InterPro"/>
</dbReference>
<evidence type="ECO:0000256" key="1">
    <source>
        <dbReference type="ARBA" id="ARBA00009431"/>
    </source>
</evidence>
<dbReference type="Proteomes" id="UP001417504">
    <property type="component" value="Unassembled WGS sequence"/>
</dbReference>
<dbReference type="Gene3D" id="3.40.50.12670">
    <property type="match status" value="1"/>
</dbReference>
<feature type="chain" id="PRO_5042835430" evidence="5">
    <location>
        <begin position="22"/>
        <end position="463"/>
    </location>
</feature>
<organism evidence="6 7">
    <name type="scientific">Stephania japonica</name>
    <dbReference type="NCBI Taxonomy" id="461633"/>
    <lineage>
        <taxon>Eukaryota</taxon>
        <taxon>Viridiplantae</taxon>
        <taxon>Streptophyta</taxon>
        <taxon>Embryophyta</taxon>
        <taxon>Tracheophyta</taxon>
        <taxon>Spermatophyta</taxon>
        <taxon>Magnoliopsida</taxon>
        <taxon>Ranunculales</taxon>
        <taxon>Menispermaceae</taxon>
        <taxon>Menispermoideae</taxon>
        <taxon>Cissampelideae</taxon>
        <taxon>Stephania</taxon>
    </lineage>
</organism>
<dbReference type="GO" id="GO:0004185">
    <property type="term" value="F:serine-type carboxypeptidase activity"/>
    <property type="evidence" value="ECO:0007669"/>
    <property type="project" value="InterPro"/>
</dbReference>
<evidence type="ECO:0000256" key="3">
    <source>
        <dbReference type="ARBA" id="ARBA00022729"/>
    </source>
</evidence>
<dbReference type="PANTHER" id="PTHR11802:SF29">
    <property type="entry name" value="SERINE CARBOXYPEPTIDASE-LIKE 19"/>
    <property type="match status" value="1"/>
</dbReference>
<proteinExistence type="inferred from homology"/>
<evidence type="ECO:0000256" key="2">
    <source>
        <dbReference type="ARBA" id="ARBA00022525"/>
    </source>
</evidence>
<dbReference type="PRINTS" id="PR00724">
    <property type="entry name" value="CRBOXYPTASEC"/>
</dbReference>
<feature type="signal peptide" evidence="5">
    <location>
        <begin position="1"/>
        <end position="21"/>
    </location>
</feature>
<dbReference type="GO" id="GO:0016752">
    <property type="term" value="F:sinapoyltransferase activity"/>
    <property type="evidence" value="ECO:0007669"/>
    <property type="project" value="UniProtKB-ARBA"/>
</dbReference>
<dbReference type="Pfam" id="PF00450">
    <property type="entry name" value="Peptidase_S10"/>
    <property type="match status" value="1"/>
</dbReference>
<keyword evidence="2" id="KW-0964">Secreted</keyword>
<evidence type="ECO:0000256" key="5">
    <source>
        <dbReference type="SAM" id="SignalP"/>
    </source>
</evidence>
<comment type="caution">
    <text evidence="6">The sequence shown here is derived from an EMBL/GenBank/DDBJ whole genome shotgun (WGS) entry which is preliminary data.</text>
</comment>
<protein>
    <submittedName>
        <fullName evidence="6">Uncharacterized protein</fullName>
    </submittedName>
</protein>
<dbReference type="InterPro" id="IPR029058">
    <property type="entry name" value="AB_hydrolase_fold"/>
</dbReference>
<gene>
    <name evidence="6" type="ORF">Sjap_022655</name>
</gene>
<evidence type="ECO:0000313" key="7">
    <source>
        <dbReference type="Proteomes" id="UP001417504"/>
    </source>
</evidence>
<dbReference type="EMBL" id="JBBNAE010000009">
    <property type="protein sequence ID" value="KAK9097158.1"/>
    <property type="molecule type" value="Genomic_DNA"/>
</dbReference>
<sequence>MASSVSIPLFFLLLCFRTALCRSNVHYLPGFPGPLPFELETGYISADEKNDVQLFYYFIKSGRDPTKDPLILWLTGGPGCSAISGMMYEIGPLYFKKVEYNGTLPSLVLNPYSWTKVANIIFLDAPVGTGFSYSNSVQGSLTGDIISGIQTHIFLKKWFNDHPEFLSNPFYIGGDSYSGMTVPLLALKLSDGNKGGIKPVINLKGYILGNPGTDWRVDHNGQIPYAHGMGLISNELFESLKKNCEGEYYNVDPSNKECNKDLEAFSECVSRLDAAQILEARCILVSPKPSENIGVRRSLNENSNKLLHSPPPNPGFECRTYIYMLSYYWANDDRVQEALNIRKGKVEEWSRCDYGLPYTRDIASAIEYHANLSRRGYRSLIYSGDHDFLVPFRATETWIKSLNYSIVNDWRPWNVGIQVAGYTRTYANNMSFATIKGGGHTAPEYKPEECFTMFERWTSHNPL</sequence>